<dbReference type="PROSITE" id="PS51192">
    <property type="entry name" value="HELICASE_ATP_BIND_1"/>
    <property type="match status" value="1"/>
</dbReference>
<accession>A0AB37GBZ3</accession>
<keyword evidence="4" id="KW-0067">ATP-binding</keyword>
<dbReference type="CDD" id="cd00268">
    <property type="entry name" value="DEADc"/>
    <property type="match status" value="1"/>
</dbReference>
<feature type="compositionally biased region" description="Basic residues" evidence="6">
    <location>
        <begin position="444"/>
        <end position="459"/>
    </location>
</feature>
<dbReference type="Pfam" id="PF00270">
    <property type="entry name" value="DEAD"/>
    <property type="match status" value="1"/>
</dbReference>
<dbReference type="CDD" id="cd18787">
    <property type="entry name" value="SF2_C_DEAD"/>
    <property type="match status" value="1"/>
</dbReference>
<dbReference type="InterPro" id="IPR011545">
    <property type="entry name" value="DEAD/DEAH_box_helicase_dom"/>
</dbReference>
<dbReference type="Proteomes" id="UP000595198">
    <property type="component" value="Chromosome"/>
</dbReference>
<feature type="region of interest" description="Disordered" evidence="6">
    <location>
        <begin position="407"/>
        <end position="459"/>
    </location>
</feature>
<dbReference type="GO" id="GO:0005829">
    <property type="term" value="C:cytosol"/>
    <property type="evidence" value="ECO:0007669"/>
    <property type="project" value="TreeGrafter"/>
</dbReference>
<dbReference type="Pfam" id="PF00271">
    <property type="entry name" value="Helicase_C"/>
    <property type="match status" value="1"/>
</dbReference>
<evidence type="ECO:0000313" key="9">
    <source>
        <dbReference type="EMBL" id="QPR30500.1"/>
    </source>
</evidence>
<dbReference type="PANTHER" id="PTHR47959">
    <property type="entry name" value="ATP-DEPENDENT RNA HELICASE RHLE-RELATED"/>
    <property type="match status" value="1"/>
</dbReference>
<dbReference type="GO" id="GO:0003676">
    <property type="term" value="F:nucleic acid binding"/>
    <property type="evidence" value="ECO:0007669"/>
    <property type="project" value="InterPro"/>
</dbReference>
<evidence type="ECO:0000256" key="3">
    <source>
        <dbReference type="ARBA" id="ARBA00022806"/>
    </source>
</evidence>
<dbReference type="PROSITE" id="PS51194">
    <property type="entry name" value="HELICASE_CTER"/>
    <property type="match status" value="1"/>
</dbReference>
<evidence type="ECO:0000313" key="10">
    <source>
        <dbReference type="EMBL" id="QQB82336.1"/>
    </source>
</evidence>
<dbReference type="GO" id="GO:0003724">
    <property type="term" value="F:RNA helicase activity"/>
    <property type="evidence" value="ECO:0007669"/>
    <property type="project" value="TreeGrafter"/>
</dbReference>
<dbReference type="EMBL" id="CP066023">
    <property type="protein sequence ID" value="QQB82336.1"/>
    <property type="molecule type" value="Genomic_DNA"/>
</dbReference>
<dbReference type="Gene3D" id="3.40.50.300">
    <property type="entry name" value="P-loop containing nucleotide triphosphate hydrolases"/>
    <property type="match status" value="2"/>
</dbReference>
<comment type="similarity">
    <text evidence="5">Belongs to the DEAD box helicase family.</text>
</comment>
<dbReference type="GO" id="GO:0016787">
    <property type="term" value="F:hydrolase activity"/>
    <property type="evidence" value="ECO:0007669"/>
    <property type="project" value="UniProtKB-KW"/>
</dbReference>
<evidence type="ECO:0000256" key="6">
    <source>
        <dbReference type="SAM" id="MobiDB-lite"/>
    </source>
</evidence>
<evidence type="ECO:0000313" key="12">
    <source>
        <dbReference type="Proteomes" id="UP000595198"/>
    </source>
</evidence>
<dbReference type="EMBL" id="CP065628">
    <property type="protein sequence ID" value="QPR30500.1"/>
    <property type="molecule type" value="Genomic_DNA"/>
</dbReference>
<evidence type="ECO:0000256" key="5">
    <source>
        <dbReference type="ARBA" id="ARBA00038437"/>
    </source>
</evidence>
<dbReference type="Proteomes" id="UP000594774">
    <property type="component" value="Chromosome"/>
</dbReference>
<dbReference type="AlphaFoldDB" id="A0AB37GBZ3"/>
<sequence>MPIAWQSGDSGILTSMPPPAESSDFRQLGTPEAIVSILRAQHITSPTAVQVATLPDAFAGKDVLAQAPTGSGKTLAFGIPLVTLLNNASPALPRYPRALIISPTRELADQIADVLADIGAAAGLRVLSLVGGDPVAKQQTLLAAPVDIAVVTPGRAHDLRRRGLLNLEQVLTVVVDEADMLADMGFLPDVLGLVRACPKSAQRMVFSATINDDAAGLIRDRRASSTEVAKHKVTASRLTMRNMRHLLLRVEDNTEADEVVAWIASRKDQCVIFANSKARVVQLAKFLQFYDIKLGFLHGDRGQATRRAVLKAFADGEINVLVTTDVAARGIDIDALDLVVHADPPRDSATYIHRSGRTARAGASGTVAMIVRDRQVDQARELLAGAGVEAEELRAAPGLPRFVKELGARRPRRARQDQSQSASGASGSGYRGRGGPSASGKNRAGGRVHRPKRGKKKKR</sequence>
<name>A0AB37GBZ3_CORAY</name>
<dbReference type="PANTHER" id="PTHR47959:SF13">
    <property type="entry name" value="ATP-DEPENDENT RNA HELICASE RHLE"/>
    <property type="match status" value="1"/>
</dbReference>
<feature type="region of interest" description="Disordered" evidence="6">
    <location>
        <begin position="1"/>
        <end position="25"/>
    </location>
</feature>
<dbReference type="InterPro" id="IPR001650">
    <property type="entry name" value="Helicase_C-like"/>
</dbReference>
<feature type="compositionally biased region" description="Gly residues" evidence="6">
    <location>
        <begin position="426"/>
        <end position="437"/>
    </location>
</feature>
<proteinExistence type="inferred from homology"/>
<dbReference type="InterPro" id="IPR027417">
    <property type="entry name" value="P-loop_NTPase"/>
</dbReference>
<keyword evidence="12" id="KW-1185">Reference proteome</keyword>
<evidence type="ECO:0000259" key="7">
    <source>
        <dbReference type="PROSITE" id="PS51192"/>
    </source>
</evidence>
<evidence type="ECO:0000256" key="4">
    <source>
        <dbReference type="ARBA" id="ARBA00022840"/>
    </source>
</evidence>
<evidence type="ECO:0000256" key="1">
    <source>
        <dbReference type="ARBA" id="ARBA00022741"/>
    </source>
</evidence>
<dbReference type="GO" id="GO:0005524">
    <property type="term" value="F:ATP binding"/>
    <property type="evidence" value="ECO:0007669"/>
    <property type="project" value="UniProtKB-KW"/>
</dbReference>
<feature type="domain" description="Helicase ATP-binding" evidence="7">
    <location>
        <begin position="54"/>
        <end position="228"/>
    </location>
</feature>
<protein>
    <submittedName>
        <fullName evidence="9">DEAD/DEAH box helicase</fullName>
    </submittedName>
</protein>
<keyword evidence="2" id="KW-0378">Hydrolase</keyword>
<evidence type="ECO:0000256" key="2">
    <source>
        <dbReference type="ARBA" id="ARBA00022801"/>
    </source>
</evidence>
<evidence type="ECO:0000259" key="8">
    <source>
        <dbReference type="PROSITE" id="PS51194"/>
    </source>
</evidence>
<reference evidence="11 12" key="1">
    <citation type="submission" date="2020-12" db="EMBL/GenBank/DDBJ databases">
        <title>FDA dAtabase for Regulatory Grade micrObial Sequences (FDA-ARGOS): Supporting development and validation of Infectious Disease Dx tests.</title>
        <authorList>
            <person name="Sproer C."/>
            <person name="Gronow S."/>
            <person name="Severitt S."/>
            <person name="Schroder I."/>
            <person name="Tallon L."/>
            <person name="Sadzewicz L."/>
            <person name="Zhao X."/>
            <person name="Boylan J."/>
            <person name="Ott S."/>
            <person name="Bowen H."/>
            <person name="Vavikolanu K."/>
            <person name="Mehta A."/>
            <person name="Aluvathingal J."/>
            <person name="Nadendla S."/>
            <person name="Lowell S."/>
            <person name="Myers T."/>
            <person name="Yan Y."/>
            <person name="Sichtig H."/>
        </authorList>
    </citation>
    <scope>NUCLEOTIDE SEQUENCE [LARGE SCALE GENOMIC DNA]</scope>
    <source>
        <strain evidence="9 11">FDAARGOS_938</strain>
        <strain evidence="10 12">FDAARGOS_991</strain>
    </source>
</reference>
<evidence type="ECO:0000313" key="11">
    <source>
        <dbReference type="Proteomes" id="UP000594774"/>
    </source>
</evidence>
<keyword evidence="3 9" id="KW-0347">Helicase</keyword>
<dbReference type="SUPFAM" id="SSF52540">
    <property type="entry name" value="P-loop containing nucleoside triphosphate hydrolases"/>
    <property type="match status" value="1"/>
</dbReference>
<dbReference type="SMART" id="SM00487">
    <property type="entry name" value="DEXDc"/>
    <property type="match status" value="1"/>
</dbReference>
<gene>
    <name evidence="9" type="ORF">I6G95_09890</name>
    <name evidence="10" type="ORF">I6H48_10440</name>
</gene>
<dbReference type="InterPro" id="IPR050079">
    <property type="entry name" value="DEAD_box_RNA_helicase"/>
</dbReference>
<dbReference type="InterPro" id="IPR014001">
    <property type="entry name" value="Helicase_ATP-bd"/>
</dbReference>
<organism evidence="9 11">
    <name type="scientific">Corynebacterium amycolatum</name>
    <dbReference type="NCBI Taxonomy" id="43765"/>
    <lineage>
        <taxon>Bacteria</taxon>
        <taxon>Bacillati</taxon>
        <taxon>Actinomycetota</taxon>
        <taxon>Actinomycetes</taxon>
        <taxon>Mycobacteriales</taxon>
        <taxon>Corynebacteriaceae</taxon>
        <taxon>Corynebacterium</taxon>
    </lineage>
</organism>
<dbReference type="InterPro" id="IPR044742">
    <property type="entry name" value="DEAD/DEAH_RhlB"/>
</dbReference>
<keyword evidence="1" id="KW-0547">Nucleotide-binding</keyword>
<dbReference type="SMART" id="SM00490">
    <property type="entry name" value="HELICc"/>
    <property type="match status" value="1"/>
</dbReference>
<feature type="domain" description="Helicase C-terminal" evidence="8">
    <location>
        <begin position="255"/>
        <end position="407"/>
    </location>
</feature>